<name>A0A8S2E7L1_9BILA</name>
<gene>
    <name evidence="3" type="ORF">OVA965_LOCUS18783</name>
    <name evidence="4" type="ORF">TMI583_LOCUS18793</name>
</gene>
<feature type="non-terminal residue" evidence="3">
    <location>
        <position position="1"/>
    </location>
</feature>
<dbReference type="EMBL" id="CAJOBA010009466">
    <property type="protein sequence ID" value="CAF3851971.1"/>
    <property type="molecule type" value="Genomic_DNA"/>
</dbReference>
<dbReference type="Proteomes" id="UP000677228">
    <property type="component" value="Unassembled WGS sequence"/>
</dbReference>
<dbReference type="Proteomes" id="UP000682733">
    <property type="component" value="Unassembled WGS sequence"/>
</dbReference>
<feature type="compositionally biased region" description="Polar residues" evidence="2">
    <location>
        <begin position="51"/>
        <end position="70"/>
    </location>
</feature>
<feature type="region of interest" description="Disordered" evidence="2">
    <location>
        <begin position="47"/>
        <end position="73"/>
    </location>
</feature>
<evidence type="ECO:0000256" key="2">
    <source>
        <dbReference type="SAM" id="MobiDB-lite"/>
    </source>
</evidence>
<dbReference type="EMBL" id="CAJNOK010009451">
    <property type="protein sequence ID" value="CAF1090319.1"/>
    <property type="molecule type" value="Genomic_DNA"/>
</dbReference>
<proteinExistence type="predicted"/>
<evidence type="ECO:0000313" key="5">
    <source>
        <dbReference type="Proteomes" id="UP000677228"/>
    </source>
</evidence>
<keyword evidence="1" id="KW-0175">Coiled coil</keyword>
<evidence type="ECO:0000313" key="4">
    <source>
        <dbReference type="EMBL" id="CAF3851971.1"/>
    </source>
</evidence>
<evidence type="ECO:0000313" key="3">
    <source>
        <dbReference type="EMBL" id="CAF1090319.1"/>
    </source>
</evidence>
<feature type="coiled-coil region" evidence="1">
    <location>
        <begin position="128"/>
        <end position="158"/>
    </location>
</feature>
<dbReference type="AlphaFoldDB" id="A0A8S2E7L1"/>
<organism evidence="3 5">
    <name type="scientific">Didymodactylos carnosus</name>
    <dbReference type="NCBI Taxonomy" id="1234261"/>
    <lineage>
        <taxon>Eukaryota</taxon>
        <taxon>Metazoa</taxon>
        <taxon>Spiralia</taxon>
        <taxon>Gnathifera</taxon>
        <taxon>Rotifera</taxon>
        <taxon>Eurotatoria</taxon>
        <taxon>Bdelloidea</taxon>
        <taxon>Philodinida</taxon>
        <taxon>Philodinidae</taxon>
        <taxon>Didymodactylos</taxon>
    </lineage>
</organism>
<accession>A0A8S2E7L1</accession>
<reference evidence="3" key="1">
    <citation type="submission" date="2021-02" db="EMBL/GenBank/DDBJ databases">
        <authorList>
            <person name="Nowell W R."/>
        </authorList>
    </citation>
    <scope>NUCLEOTIDE SEQUENCE</scope>
</reference>
<comment type="caution">
    <text evidence="3">The sequence shown here is derived from an EMBL/GenBank/DDBJ whole genome shotgun (WGS) entry which is preliminary data.</text>
</comment>
<evidence type="ECO:0000256" key="1">
    <source>
        <dbReference type="SAM" id="Coils"/>
    </source>
</evidence>
<protein>
    <submittedName>
        <fullName evidence="3">Uncharacterized protein</fullName>
    </submittedName>
</protein>
<sequence length="203" mass="23385">HFKLKHSYGTLICNRCRSDLGPFINNEKQELHEARFKWILDIEMSDESDNENSNAGSNFIPSQSSTGSDQSDIKKQQRMALNKFLELCNIRKQVRVTKSYTNLTEQSKRNFLSTTRIIIKSIVGFVALNDTNIVINELKQNIEESKEEENELDDQSNNESNVSHRFEILRYPCGTDRHTRIDGEIWFIAGEGDAILNARRSSI</sequence>